<dbReference type="CDD" id="cd00118">
    <property type="entry name" value="LysM"/>
    <property type="match status" value="2"/>
</dbReference>
<gene>
    <name evidence="4" type="ORF">CHU92_11780</name>
</gene>
<protein>
    <submittedName>
        <fullName evidence="4">Lytic transglycosylase</fullName>
    </submittedName>
</protein>
<dbReference type="Pfam" id="PF01464">
    <property type="entry name" value="SLT"/>
    <property type="match status" value="1"/>
</dbReference>
<dbReference type="CDD" id="cd16894">
    <property type="entry name" value="MltD-like"/>
    <property type="match status" value="1"/>
</dbReference>
<evidence type="ECO:0000313" key="4">
    <source>
        <dbReference type="EMBL" id="OYQ34425.1"/>
    </source>
</evidence>
<sequence length="583" mass="66254">MNKKRTLSFVFILLSFAGFSQGPAEATTQLKPDIKKSYLDSIKSTFVHNSELRCVDSLWMKELANQGLFEGMQEDLLTVNPDEEVPYALSTELLKERLAKMDAKSPFNIEYTKSLENVIKSYLKNRPRAYERLMAISEYYFPMFEEHLAKYNVPIEIKYLAIVESALNPRARSRVGAGGLWQFMYGTGKQYGLEVNSYVDERNDPLKATEAACQYLSSLYNIFGDWDLVLASYNSGPGNVTKAIRRSGEYRNYWNIRKHLPLETQGYVPAFLATMYIYEYQKEHGIKPRKAPLTYFETDTIMVKRQMSFRQIAQLLDVPVQQLQFLNPIYKLDVIPYTAEKPHYLRLPKDKIALFTSNEKAIYAYIDYQESKRERPNFNLNPIVERRDSTAVAYQTTYKKKKSVSTKIYKVKRGDSLGEIAEKHDVSVAELKKWNKVKGNNIVPGQKLKIVKDVMITVPVKEAIAIKEPKVKDTKDAKDTVAAATALADNTKPAADPAATEENALVDTKATVASHARKPKDINFEEERMYIVQKGDSLFSIAKKHPGVTVENLKTWNQIQGESIQPGMKLKVVTTSGGGTTTN</sequence>
<feature type="domain" description="LysM" evidence="3">
    <location>
        <begin position="407"/>
        <end position="450"/>
    </location>
</feature>
<dbReference type="PROSITE" id="PS51782">
    <property type="entry name" value="LYSM"/>
    <property type="match status" value="2"/>
</dbReference>
<feature type="chain" id="PRO_5012807129" evidence="2">
    <location>
        <begin position="27"/>
        <end position="583"/>
    </location>
</feature>
<dbReference type="InterPro" id="IPR023346">
    <property type="entry name" value="Lysozyme-like_dom_sf"/>
</dbReference>
<dbReference type="PANTHER" id="PTHR33734">
    <property type="entry name" value="LYSM DOMAIN-CONTAINING GPI-ANCHORED PROTEIN 2"/>
    <property type="match status" value="1"/>
</dbReference>
<dbReference type="SMART" id="SM00257">
    <property type="entry name" value="LysM"/>
    <property type="match status" value="2"/>
</dbReference>
<evidence type="ECO:0000313" key="5">
    <source>
        <dbReference type="Proteomes" id="UP000216605"/>
    </source>
</evidence>
<dbReference type="Proteomes" id="UP000216605">
    <property type="component" value="Unassembled WGS sequence"/>
</dbReference>
<dbReference type="Pfam" id="PF01476">
    <property type="entry name" value="LysM"/>
    <property type="match status" value="2"/>
</dbReference>
<reference evidence="4 5" key="1">
    <citation type="submission" date="2017-07" db="EMBL/GenBank/DDBJ databases">
        <title>Flavobacterium cyanobacteriorum sp. nov., isolated from cyanobacterial aggregates in a eutrophic lake.</title>
        <authorList>
            <person name="Cai H."/>
        </authorList>
    </citation>
    <scope>NUCLEOTIDE SEQUENCE [LARGE SCALE GENOMIC DNA]</scope>
    <source>
        <strain evidence="4 5">TH021</strain>
    </source>
</reference>
<keyword evidence="5" id="KW-1185">Reference proteome</keyword>
<dbReference type="RefSeq" id="WP_094415810.1">
    <property type="nucleotide sequence ID" value="NZ_NOXV01000293.1"/>
</dbReference>
<dbReference type="GO" id="GO:0016020">
    <property type="term" value="C:membrane"/>
    <property type="evidence" value="ECO:0007669"/>
    <property type="project" value="InterPro"/>
</dbReference>
<dbReference type="OrthoDB" id="9815002at2"/>
<dbReference type="PANTHER" id="PTHR33734:SF22">
    <property type="entry name" value="MEMBRANE-BOUND LYTIC MUREIN TRANSGLYCOSYLASE D"/>
    <property type="match status" value="1"/>
</dbReference>
<evidence type="ECO:0000259" key="3">
    <source>
        <dbReference type="PROSITE" id="PS51782"/>
    </source>
</evidence>
<dbReference type="Gene3D" id="3.10.350.10">
    <property type="entry name" value="LysM domain"/>
    <property type="match status" value="2"/>
</dbReference>
<name>A0A255Z0H9_9FLAO</name>
<comment type="similarity">
    <text evidence="1">Belongs to the transglycosylase Slt family.</text>
</comment>
<dbReference type="GO" id="GO:0008932">
    <property type="term" value="F:lytic endotransglycosylase activity"/>
    <property type="evidence" value="ECO:0007669"/>
    <property type="project" value="TreeGrafter"/>
</dbReference>
<dbReference type="InterPro" id="IPR018392">
    <property type="entry name" value="LysM"/>
</dbReference>
<dbReference type="Gene3D" id="1.10.530.10">
    <property type="match status" value="1"/>
</dbReference>
<dbReference type="GO" id="GO:0000270">
    <property type="term" value="P:peptidoglycan metabolic process"/>
    <property type="evidence" value="ECO:0007669"/>
    <property type="project" value="InterPro"/>
</dbReference>
<dbReference type="InterPro" id="IPR000189">
    <property type="entry name" value="Transglyc_AS"/>
</dbReference>
<accession>A0A255Z0H9</accession>
<proteinExistence type="inferred from homology"/>
<dbReference type="PROSITE" id="PS00922">
    <property type="entry name" value="TRANSGLYCOSYLASE"/>
    <property type="match status" value="1"/>
</dbReference>
<dbReference type="SUPFAM" id="SSF54106">
    <property type="entry name" value="LysM domain"/>
    <property type="match status" value="2"/>
</dbReference>
<feature type="signal peptide" evidence="2">
    <location>
        <begin position="1"/>
        <end position="26"/>
    </location>
</feature>
<organism evidence="4 5">
    <name type="scientific">Flavobacterium cyanobacteriorum</name>
    <dbReference type="NCBI Taxonomy" id="2022802"/>
    <lineage>
        <taxon>Bacteria</taxon>
        <taxon>Pseudomonadati</taxon>
        <taxon>Bacteroidota</taxon>
        <taxon>Flavobacteriia</taxon>
        <taxon>Flavobacteriales</taxon>
        <taxon>Flavobacteriaceae</taxon>
        <taxon>Flavobacterium</taxon>
    </lineage>
</organism>
<dbReference type="InterPro" id="IPR008258">
    <property type="entry name" value="Transglycosylase_SLT_dom_1"/>
</dbReference>
<comment type="caution">
    <text evidence="4">The sequence shown here is derived from an EMBL/GenBank/DDBJ whole genome shotgun (WGS) entry which is preliminary data.</text>
</comment>
<dbReference type="SUPFAM" id="SSF53955">
    <property type="entry name" value="Lysozyme-like"/>
    <property type="match status" value="1"/>
</dbReference>
<evidence type="ECO:0000256" key="2">
    <source>
        <dbReference type="SAM" id="SignalP"/>
    </source>
</evidence>
<evidence type="ECO:0000256" key="1">
    <source>
        <dbReference type="ARBA" id="ARBA00007734"/>
    </source>
</evidence>
<dbReference type="AlphaFoldDB" id="A0A255Z0H9"/>
<dbReference type="InterPro" id="IPR036779">
    <property type="entry name" value="LysM_dom_sf"/>
</dbReference>
<dbReference type="EMBL" id="NOXV01000293">
    <property type="protein sequence ID" value="OYQ34425.1"/>
    <property type="molecule type" value="Genomic_DNA"/>
</dbReference>
<keyword evidence="2" id="KW-0732">Signal</keyword>
<feature type="domain" description="LysM" evidence="3">
    <location>
        <begin position="528"/>
        <end position="572"/>
    </location>
</feature>